<sequence length="221" mass="24944">MDQQSSPKENLRYNSLSSLIYLNRYGAAAILDHLGPRFSRRSLQSLLALSIENNMKVTNAPSHVFAYFNVKVSSARHGDVFPSLKNDWKASMLYWAEGKEYVLLQNADNLGAIVDLSWQFSRSRFKSIPSIIELDSLKVTGDVWFGSGITLKEKQVKQQMQDEMERAIISGDPLTISGRDALVSKMKVEAEKAHAEVLEALNMIPKSNVYIRSFHLYLGSR</sequence>
<protein>
    <recommendedName>
        <fullName evidence="1">UTP--glucose-1-phosphate uridylyltransferase</fullName>
        <ecNumber evidence="1">2.7.7.9</ecNumber>
    </recommendedName>
</protein>
<dbReference type="GO" id="GO:0003983">
    <property type="term" value="F:UTP:glucose-1-phosphate uridylyltransferase activity"/>
    <property type="evidence" value="ECO:0007669"/>
    <property type="project" value="UniProtKB-EC"/>
</dbReference>
<dbReference type="OrthoDB" id="10618665at2759"/>
<dbReference type="SUPFAM" id="SSF51161">
    <property type="entry name" value="Trimeric LpxA-like enzymes"/>
    <property type="match status" value="1"/>
</dbReference>
<organism evidence="5 6">
    <name type="scientific">Coptis chinensis</name>
    <dbReference type="NCBI Taxonomy" id="261450"/>
    <lineage>
        <taxon>Eukaryota</taxon>
        <taxon>Viridiplantae</taxon>
        <taxon>Streptophyta</taxon>
        <taxon>Embryophyta</taxon>
        <taxon>Tracheophyta</taxon>
        <taxon>Spermatophyta</taxon>
        <taxon>Magnoliopsida</taxon>
        <taxon>Ranunculales</taxon>
        <taxon>Ranunculaceae</taxon>
        <taxon>Coptidoideae</taxon>
        <taxon>Coptis</taxon>
    </lineage>
</organism>
<dbReference type="Proteomes" id="UP000631114">
    <property type="component" value="Unassembled WGS sequence"/>
</dbReference>
<evidence type="ECO:0000256" key="2">
    <source>
        <dbReference type="ARBA" id="ARBA00022679"/>
    </source>
</evidence>
<dbReference type="Pfam" id="PF01704">
    <property type="entry name" value="UDPGP"/>
    <property type="match status" value="2"/>
</dbReference>
<dbReference type="EC" id="2.7.7.9" evidence="1"/>
<comment type="caution">
    <text evidence="5">The sequence shown here is derived from an EMBL/GenBank/DDBJ whole genome shotgun (WGS) entry which is preliminary data.</text>
</comment>
<name>A0A835H4E6_9MAGN</name>
<accession>A0A835H4E6</accession>
<evidence type="ECO:0000256" key="3">
    <source>
        <dbReference type="ARBA" id="ARBA00022695"/>
    </source>
</evidence>
<evidence type="ECO:0000256" key="1">
    <source>
        <dbReference type="ARBA" id="ARBA00012415"/>
    </source>
</evidence>
<keyword evidence="6" id="KW-1185">Reference proteome</keyword>
<keyword evidence="2" id="KW-0808">Transferase</keyword>
<proteinExistence type="predicted"/>
<dbReference type="InterPro" id="IPR016267">
    <property type="entry name" value="UDPGP_trans"/>
</dbReference>
<dbReference type="AlphaFoldDB" id="A0A835H4E6"/>
<keyword evidence="3" id="KW-0548">Nucleotidyltransferase</keyword>
<evidence type="ECO:0000313" key="6">
    <source>
        <dbReference type="Proteomes" id="UP000631114"/>
    </source>
</evidence>
<dbReference type="PANTHER" id="PTHR43511">
    <property type="match status" value="1"/>
</dbReference>
<evidence type="ECO:0000256" key="4">
    <source>
        <dbReference type="ARBA" id="ARBA00048128"/>
    </source>
</evidence>
<dbReference type="Gene3D" id="2.160.10.10">
    <property type="entry name" value="Hexapeptide repeat proteins"/>
    <property type="match status" value="1"/>
</dbReference>
<evidence type="ECO:0000313" key="5">
    <source>
        <dbReference type="EMBL" id="KAF9590473.1"/>
    </source>
</evidence>
<dbReference type="InterPro" id="IPR011004">
    <property type="entry name" value="Trimer_LpxA-like_sf"/>
</dbReference>
<dbReference type="InterPro" id="IPR002618">
    <property type="entry name" value="UDPGP_fam"/>
</dbReference>
<dbReference type="EMBL" id="JADFTS010000009">
    <property type="protein sequence ID" value="KAF9590473.1"/>
    <property type="molecule type" value="Genomic_DNA"/>
</dbReference>
<comment type="catalytic activity">
    <reaction evidence="4">
        <text>alpha-D-glucose 1-phosphate + UTP + H(+) = UDP-alpha-D-glucose + diphosphate</text>
        <dbReference type="Rhea" id="RHEA:19889"/>
        <dbReference type="ChEBI" id="CHEBI:15378"/>
        <dbReference type="ChEBI" id="CHEBI:33019"/>
        <dbReference type="ChEBI" id="CHEBI:46398"/>
        <dbReference type="ChEBI" id="CHEBI:58601"/>
        <dbReference type="ChEBI" id="CHEBI:58885"/>
        <dbReference type="EC" id="2.7.7.9"/>
    </reaction>
</comment>
<dbReference type="GO" id="GO:0006011">
    <property type="term" value="P:UDP-alpha-D-glucose metabolic process"/>
    <property type="evidence" value="ECO:0007669"/>
    <property type="project" value="InterPro"/>
</dbReference>
<gene>
    <name evidence="5" type="ORF">IFM89_035350</name>
</gene>
<reference evidence="5 6" key="1">
    <citation type="submission" date="2020-10" db="EMBL/GenBank/DDBJ databases">
        <title>The Coptis chinensis genome and diversification of protoberbering-type alkaloids.</title>
        <authorList>
            <person name="Wang B."/>
            <person name="Shu S."/>
            <person name="Song C."/>
            <person name="Liu Y."/>
        </authorList>
    </citation>
    <scope>NUCLEOTIDE SEQUENCE [LARGE SCALE GENOMIC DNA]</scope>
    <source>
        <strain evidence="5">HL-2020</strain>
        <tissue evidence="5">Leaf</tissue>
    </source>
</reference>